<evidence type="ECO:0000313" key="13">
    <source>
        <dbReference type="RefSeq" id="XP_015266846.1"/>
    </source>
</evidence>
<dbReference type="PANTHER" id="PTHR24061">
    <property type="entry name" value="CALCIUM-SENSING RECEPTOR-RELATED"/>
    <property type="match status" value="1"/>
</dbReference>
<dbReference type="Gene3D" id="3.40.50.2300">
    <property type="match status" value="2"/>
</dbReference>
<feature type="transmembrane region" description="Helical" evidence="10">
    <location>
        <begin position="446"/>
        <end position="470"/>
    </location>
</feature>
<keyword evidence="3 10" id="KW-0812">Transmembrane</keyword>
<feature type="transmembrane region" description="Helical" evidence="10">
    <location>
        <begin position="667"/>
        <end position="688"/>
    </location>
</feature>
<organism evidence="12 13">
    <name type="scientific">Gekko japonicus</name>
    <name type="common">Schlegel's Japanese gecko</name>
    <dbReference type="NCBI Taxonomy" id="146911"/>
    <lineage>
        <taxon>Eukaryota</taxon>
        <taxon>Metazoa</taxon>
        <taxon>Chordata</taxon>
        <taxon>Craniata</taxon>
        <taxon>Vertebrata</taxon>
        <taxon>Euteleostomi</taxon>
        <taxon>Lepidosauria</taxon>
        <taxon>Squamata</taxon>
        <taxon>Bifurcata</taxon>
        <taxon>Gekkota</taxon>
        <taxon>Gekkonidae</taxon>
        <taxon>Gekkoninae</taxon>
        <taxon>Gekko</taxon>
    </lineage>
</organism>
<evidence type="ECO:0000259" key="11">
    <source>
        <dbReference type="PROSITE" id="PS50259"/>
    </source>
</evidence>
<keyword evidence="12" id="KW-1185">Reference proteome</keyword>
<dbReference type="InterPro" id="IPR001828">
    <property type="entry name" value="ANF_lig-bd_rcpt"/>
</dbReference>
<comment type="subcellular location">
    <subcellularLocation>
        <location evidence="1">Cell membrane</location>
        <topology evidence="1">Multi-pass membrane protein</topology>
    </subcellularLocation>
</comment>
<evidence type="ECO:0000256" key="9">
    <source>
        <dbReference type="ARBA" id="ARBA00023224"/>
    </source>
</evidence>
<feature type="transmembrane region" description="Helical" evidence="10">
    <location>
        <begin position="641"/>
        <end position="661"/>
    </location>
</feature>
<protein>
    <submittedName>
        <fullName evidence="13">Vomeronasal type-2 receptor 26-like</fullName>
    </submittedName>
</protein>
<evidence type="ECO:0000256" key="10">
    <source>
        <dbReference type="SAM" id="Phobius"/>
    </source>
</evidence>
<keyword evidence="8" id="KW-0325">Glycoprotein</keyword>
<reference evidence="13" key="1">
    <citation type="submission" date="2025-08" db="UniProtKB">
        <authorList>
            <consortium name="RefSeq"/>
        </authorList>
    </citation>
    <scope>IDENTIFICATION</scope>
</reference>
<feature type="transmembrane region" description="Helical" evidence="10">
    <location>
        <begin position="517"/>
        <end position="541"/>
    </location>
</feature>
<evidence type="ECO:0000256" key="1">
    <source>
        <dbReference type="ARBA" id="ARBA00004651"/>
    </source>
</evidence>
<evidence type="ECO:0000256" key="8">
    <source>
        <dbReference type="ARBA" id="ARBA00023180"/>
    </source>
</evidence>
<dbReference type="InterPro" id="IPR017979">
    <property type="entry name" value="GPCR_3_CS"/>
</dbReference>
<feature type="transmembrane region" description="Helical" evidence="10">
    <location>
        <begin position="553"/>
        <end position="578"/>
    </location>
</feature>
<dbReference type="PROSITE" id="PS00981">
    <property type="entry name" value="G_PROTEIN_RECEP_F3_3"/>
    <property type="match status" value="1"/>
</dbReference>
<gene>
    <name evidence="13" type="primary">LOC107110561</name>
</gene>
<evidence type="ECO:0000256" key="7">
    <source>
        <dbReference type="ARBA" id="ARBA00023170"/>
    </source>
</evidence>
<proteinExistence type="predicted"/>
<dbReference type="CDD" id="cd15283">
    <property type="entry name" value="7tmC_V2R_pheromone"/>
    <property type="match status" value="1"/>
</dbReference>
<dbReference type="Pfam" id="PF01094">
    <property type="entry name" value="ANF_receptor"/>
    <property type="match status" value="1"/>
</dbReference>
<feature type="transmembrane region" description="Helical" evidence="10">
    <location>
        <begin position="485"/>
        <end position="505"/>
    </location>
</feature>
<dbReference type="GeneID" id="107110561"/>
<dbReference type="Proteomes" id="UP000694871">
    <property type="component" value="Unplaced"/>
</dbReference>
<name>A0ABM1JZF9_GEKJA</name>
<dbReference type="InterPro" id="IPR038550">
    <property type="entry name" value="GPCR_3_9-Cys_sf"/>
</dbReference>
<dbReference type="PANTHER" id="PTHR24061:SF599">
    <property type="entry name" value="G-PROTEIN COUPLED RECEPTORS FAMILY 3 PROFILE DOMAIN-CONTAINING PROTEIN"/>
    <property type="match status" value="1"/>
</dbReference>
<dbReference type="InterPro" id="IPR000068">
    <property type="entry name" value="GPCR_3_Ca_sens_rcpt-rel"/>
</dbReference>
<keyword evidence="4 10" id="KW-1133">Transmembrane helix</keyword>
<feature type="transmembrane region" description="Helical" evidence="10">
    <location>
        <begin position="607"/>
        <end position="629"/>
    </location>
</feature>
<dbReference type="InterPro" id="IPR004073">
    <property type="entry name" value="GPCR_3_vmron_rcpt_2"/>
</dbReference>
<keyword evidence="7" id="KW-0675">Receptor</keyword>
<dbReference type="PRINTS" id="PR01535">
    <property type="entry name" value="VOMERONASL2R"/>
</dbReference>
<evidence type="ECO:0000313" key="12">
    <source>
        <dbReference type="Proteomes" id="UP000694871"/>
    </source>
</evidence>
<evidence type="ECO:0000256" key="4">
    <source>
        <dbReference type="ARBA" id="ARBA00022989"/>
    </source>
</evidence>
<dbReference type="InterPro" id="IPR000337">
    <property type="entry name" value="GPCR_3"/>
</dbReference>
<dbReference type="InterPro" id="IPR017978">
    <property type="entry name" value="GPCR_3_C"/>
</dbReference>
<keyword evidence="6 10" id="KW-0472">Membrane</keyword>
<accession>A0ABM1JZF9</accession>
<keyword evidence="9" id="KW-0807">Transducer</keyword>
<dbReference type="PROSITE" id="PS50259">
    <property type="entry name" value="G_PROTEIN_RECEP_F3_4"/>
    <property type="match status" value="1"/>
</dbReference>
<evidence type="ECO:0000256" key="5">
    <source>
        <dbReference type="ARBA" id="ARBA00023040"/>
    </source>
</evidence>
<dbReference type="RefSeq" id="XP_015266846.1">
    <property type="nucleotide sequence ID" value="XM_015411360.1"/>
</dbReference>
<keyword evidence="2" id="KW-1003">Cell membrane</keyword>
<sequence length="712" mass="80523">MAFRNTLNLLFSQNRTIPNYNCGAWKNLIAVIGGLDSETSLHMATFLGIYKFPQVTYCLFAPAMSEVTQHSPLYRVVPSEEHHYTGIVQLLLHFHWKWVGIVAMNDDKGERFVQTLAHKFSQNDICIAFTERIPTYRSIYEVYGMLELFQNMTIFLTETNVNICIINADSQSMSALQIILIQFDPDSMRPIGKVWVMTAQFDFSSEIHHRNLDIQVFDGALSFALHLTEVQGFQKFLQRLNPHTEEDGFIRTFWQQAFDCVLPDINVGNETMNTCTGEEKLESLPGPFFEMNMTGQSYSVYSAVYAVAHALHGMSSSRTKYAIMVDGSKLENPKPQPFQLYPLTVSRLYLSSGLVPILFSIETHKSKHAWYDDPLKEKKQQVHTQIKELQKPGIHFGDGTHRLGNTGLVNSADMDDCFKCPEDKYPTKDQNGCLPKNLHFLSYDELLGISLAVFALSLSLTTAVVLGIFIKHRNTPIVKANNRELSYVLLVSLLLCFLCSLLFIGRPHFLTCLLRQTAFGVLFTLAISSVLMKTIIVVLAFMASKPGSRMKKWLGKCFANSVIAFCSFGQMCLCLACLCNDPPFPDVDMNSLAEEIIVECNEGSAKMLYYILGYMGFLSLTSFFVAFFARKLPDSFNEAKFITFSMLVFCSVWVSFVPMYVSTKGKYMITVEIFSILASGFGLLGCIFSPKCYIIVLRPELNSKECLIRRNK</sequence>
<evidence type="ECO:0000256" key="3">
    <source>
        <dbReference type="ARBA" id="ARBA00022692"/>
    </source>
</evidence>
<keyword evidence="5" id="KW-0297">G-protein coupled receptor</keyword>
<feature type="domain" description="G-protein coupled receptors family 3 profile" evidence="11">
    <location>
        <begin position="447"/>
        <end position="705"/>
    </location>
</feature>
<evidence type="ECO:0000256" key="6">
    <source>
        <dbReference type="ARBA" id="ARBA00023136"/>
    </source>
</evidence>
<dbReference type="Gene3D" id="2.10.50.30">
    <property type="entry name" value="GPCR, family 3, nine cysteines domain"/>
    <property type="match status" value="1"/>
</dbReference>
<dbReference type="Pfam" id="PF00003">
    <property type="entry name" value="7tm_3"/>
    <property type="match status" value="1"/>
</dbReference>
<dbReference type="InterPro" id="IPR028082">
    <property type="entry name" value="Peripla_BP_I"/>
</dbReference>
<dbReference type="SUPFAM" id="SSF53822">
    <property type="entry name" value="Periplasmic binding protein-like I"/>
    <property type="match status" value="1"/>
</dbReference>
<dbReference type="PRINTS" id="PR00248">
    <property type="entry name" value="GPCRMGR"/>
</dbReference>
<evidence type="ECO:0000256" key="2">
    <source>
        <dbReference type="ARBA" id="ARBA00022475"/>
    </source>
</evidence>